<dbReference type="PANTHER" id="PTHR21180">
    <property type="entry name" value="ENDONUCLEASE/EXONUCLEASE/PHOSPHATASE FAMILY DOMAIN-CONTAINING PROTEIN 1"/>
    <property type="match status" value="1"/>
</dbReference>
<dbReference type="GO" id="GO:0015628">
    <property type="term" value="P:protein secretion by the type II secretion system"/>
    <property type="evidence" value="ECO:0007669"/>
    <property type="project" value="TreeGrafter"/>
</dbReference>
<dbReference type="Pfam" id="PF10531">
    <property type="entry name" value="SLBB"/>
    <property type="match status" value="1"/>
</dbReference>
<keyword evidence="1" id="KW-1133">Transmembrane helix</keyword>
<dbReference type="AlphaFoldDB" id="A0A1G1WV71"/>
<dbReference type="Pfam" id="PF12836">
    <property type="entry name" value="HHH_3"/>
    <property type="match status" value="1"/>
</dbReference>
<protein>
    <recommendedName>
        <fullName evidence="2">Soluble ligand binding domain-containing protein</fullName>
    </recommendedName>
</protein>
<dbReference type="EMBL" id="MHDA01000028">
    <property type="protein sequence ID" value="OGY31669.1"/>
    <property type="molecule type" value="Genomic_DNA"/>
</dbReference>
<dbReference type="InterPro" id="IPR051675">
    <property type="entry name" value="Endo/Exo/Phosphatase_dom_1"/>
</dbReference>
<dbReference type="Gene3D" id="1.10.150.320">
    <property type="entry name" value="Photosystem II 12 kDa extrinsic protein"/>
    <property type="match status" value="1"/>
</dbReference>
<gene>
    <name evidence="3" type="ORF">A3A57_01630</name>
</gene>
<sequence>MKLLKNKEAKKLIHNIRKFQTSLVLASIGLILVGAGLSINKLADFNKESEFTSSESANDETVVVDISGEVKNPGVYSLPSGTRVMEAIEAAGGFGQGADKDWISKSLNLAEKITDGQKILIPSVSQGASSLVTSSKSGEISGKININTASEAQLDTLYGIGPVRAGKIIANRPYSSIEELVSKKVLGESTLEKIKDQITVY</sequence>
<dbReference type="PANTHER" id="PTHR21180:SF32">
    <property type="entry name" value="ENDONUCLEASE_EXONUCLEASE_PHOSPHATASE FAMILY DOMAIN-CONTAINING PROTEIN 1"/>
    <property type="match status" value="1"/>
</dbReference>
<keyword evidence="1" id="KW-0812">Transmembrane</keyword>
<dbReference type="InterPro" id="IPR019554">
    <property type="entry name" value="Soluble_ligand-bd"/>
</dbReference>
<evidence type="ECO:0000313" key="4">
    <source>
        <dbReference type="Proteomes" id="UP000179279"/>
    </source>
</evidence>
<organism evidence="3 4">
    <name type="scientific">Candidatus Woykebacteria bacterium RIFCSPLOWO2_01_FULL_41_12</name>
    <dbReference type="NCBI Taxonomy" id="1802604"/>
    <lineage>
        <taxon>Bacteria</taxon>
        <taxon>Candidatus Woykeibacteriota</taxon>
    </lineage>
</organism>
<evidence type="ECO:0000259" key="2">
    <source>
        <dbReference type="Pfam" id="PF10531"/>
    </source>
</evidence>
<dbReference type="Gene3D" id="3.10.560.10">
    <property type="entry name" value="Outer membrane lipoprotein wza domain like"/>
    <property type="match status" value="1"/>
</dbReference>
<accession>A0A1G1WV71</accession>
<proteinExistence type="predicted"/>
<evidence type="ECO:0000256" key="1">
    <source>
        <dbReference type="SAM" id="Phobius"/>
    </source>
</evidence>
<dbReference type="Proteomes" id="UP000179279">
    <property type="component" value="Unassembled WGS sequence"/>
</dbReference>
<evidence type="ECO:0000313" key="3">
    <source>
        <dbReference type="EMBL" id="OGY31669.1"/>
    </source>
</evidence>
<keyword evidence="1" id="KW-0472">Membrane</keyword>
<reference evidence="3 4" key="1">
    <citation type="journal article" date="2016" name="Nat. Commun.">
        <title>Thousands of microbial genomes shed light on interconnected biogeochemical processes in an aquifer system.</title>
        <authorList>
            <person name="Anantharaman K."/>
            <person name="Brown C.T."/>
            <person name="Hug L.A."/>
            <person name="Sharon I."/>
            <person name="Castelle C.J."/>
            <person name="Probst A.J."/>
            <person name="Thomas B.C."/>
            <person name="Singh A."/>
            <person name="Wilkins M.J."/>
            <person name="Karaoz U."/>
            <person name="Brodie E.L."/>
            <person name="Williams K.H."/>
            <person name="Hubbard S.S."/>
            <person name="Banfield J.F."/>
        </authorList>
    </citation>
    <scope>NUCLEOTIDE SEQUENCE [LARGE SCALE GENOMIC DNA]</scope>
</reference>
<name>A0A1G1WV71_9BACT</name>
<comment type="caution">
    <text evidence="3">The sequence shown here is derived from an EMBL/GenBank/DDBJ whole genome shotgun (WGS) entry which is preliminary data.</text>
</comment>
<feature type="transmembrane region" description="Helical" evidence="1">
    <location>
        <begin position="21"/>
        <end position="39"/>
    </location>
</feature>
<dbReference type="SUPFAM" id="SSF142984">
    <property type="entry name" value="Nqo1 middle domain-like"/>
    <property type="match status" value="1"/>
</dbReference>
<dbReference type="GO" id="GO:0015627">
    <property type="term" value="C:type II protein secretion system complex"/>
    <property type="evidence" value="ECO:0007669"/>
    <property type="project" value="TreeGrafter"/>
</dbReference>
<dbReference type="SUPFAM" id="SSF81585">
    <property type="entry name" value="PsbU/PolX domain-like"/>
    <property type="match status" value="1"/>
</dbReference>
<feature type="domain" description="Soluble ligand binding" evidence="2">
    <location>
        <begin position="63"/>
        <end position="101"/>
    </location>
</feature>